<dbReference type="Proteomes" id="UP000199584">
    <property type="component" value="Unassembled WGS sequence"/>
</dbReference>
<dbReference type="Pfam" id="PF16889">
    <property type="entry name" value="Hepar_II_III_N"/>
    <property type="match status" value="1"/>
</dbReference>
<proteinExistence type="predicted"/>
<dbReference type="PANTHER" id="PTHR39210:SF1">
    <property type="entry name" value="HEPARIN-SULFATE LYASE"/>
    <property type="match status" value="1"/>
</dbReference>
<evidence type="ECO:0000256" key="2">
    <source>
        <dbReference type="ARBA" id="ARBA00022729"/>
    </source>
</evidence>
<keyword evidence="3" id="KW-0574">Periplasm</keyword>
<comment type="subcellular location">
    <subcellularLocation>
        <location evidence="1">Periplasm</location>
    </subcellularLocation>
</comment>
<organism evidence="7 8">
    <name type="scientific">Desulfoscipio geothermicus DSM 3669</name>
    <dbReference type="NCBI Taxonomy" id="1121426"/>
    <lineage>
        <taxon>Bacteria</taxon>
        <taxon>Bacillati</taxon>
        <taxon>Bacillota</taxon>
        <taxon>Clostridia</taxon>
        <taxon>Eubacteriales</taxon>
        <taxon>Desulfallaceae</taxon>
        <taxon>Desulfoscipio</taxon>
    </lineage>
</organism>
<name>A0A1I6CZX1_9FIRM</name>
<dbReference type="InterPro" id="IPR031680">
    <property type="entry name" value="Hepar_II_III_N"/>
</dbReference>
<evidence type="ECO:0000313" key="8">
    <source>
        <dbReference type="Proteomes" id="UP000199584"/>
    </source>
</evidence>
<evidence type="ECO:0000259" key="5">
    <source>
        <dbReference type="Pfam" id="PF07940"/>
    </source>
</evidence>
<feature type="domain" description="Heparin-sulfate lyase N-terminal" evidence="6">
    <location>
        <begin position="169"/>
        <end position="365"/>
    </location>
</feature>
<dbReference type="Gene3D" id="1.50.10.100">
    <property type="entry name" value="Chondroitin AC/alginate lyase"/>
    <property type="match status" value="1"/>
</dbReference>
<evidence type="ECO:0000256" key="3">
    <source>
        <dbReference type="ARBA" id="ARBA00022764"/>
    </source>
</evidence>
<evidence type="ECO:0000256" key="1">
    <source>
        <dbReference type="ARBA" id="ARBA00004418"/>
    </source>
</evidence>
<dbReference type="EMBL" id="FOYM01000003">
    <property type="protein sequence ID" value="SFQ98681.1"/>
    <property type="molecule type" value="Genomic_DNA"/>
</dbReference>
<keyword evidence="8" id="KW-1185">Reference proteome</keyword>
<evidence type="ECO:0000259" key="6">
    <source>
        <dbReference type="Pfam" id="PF16889"/>
    </source>
</evidence>
<accession>A0A1I6CZX1</accession>
<keyword evidence="2" id="KW-0732">Signal</keyword>
<dbReference type="Pfam" id="PF07940">
    <property type="entry name" value="Hepar_II_III_C"/>
    <property type="match status" value="1"/>
</dbReference>
<protein>
    <submittedName>
        <fullName evidence="7">Heparinase II/III-like protein</fullName>
    </submittedName>
</protein>
<gene>
    <name evidence="7" type="ORF">SAMN05660706_103151</name>
</gene>
<evidence type="ECO:0000256" key="4">
    <source>
        <dbReference type="ARBA" id="ARBA00023239"/>
    </source>
</evidence>
<dbReference type="InterPro" id="IPR008929">
    <property type="entry name" value="Chondroitin_lyas"/>
</dbReference>
<dbReference type="AlphaFoldDB" id="A0A1I6CZX1"/>
<dbReference type="Gene3D" id="2.70.98.70">
    <property type="match status" value="1"/>
</dbReference>
<dbReference type="GO" id="GO:0042597">
    <property type="term" value="C:periplasmic space"/>
    <property type="evidence" value="ECO:0007669"/>
    <property type="project" value="UniProtKB-SubCell"/>
</dbReference>
<evidence type="ECO:0000313" key="7">
    <source>
        <dbReference type="EMBL" id="SFQ98681.1"/>
    </source>
</evidence>
<dbReference type="STRING" id="39060.SAMN05660706_103151"/>
<dbReference type="SUPFAM" id="SSF48230">
    <property type="entry name" value="Chondroitin AC/alginate lyase"/>
    <property type="match status" value="1"/>
</dbReference>
<dbReference type="InterPro" id="IPR012480">
    <property type="entry name" value="Hepar_II_III_C"/>
</dbReference>
<reference evidence="8" key="1">
    <citation type="submission" date="2016-10" db="EMBL/GenBank/DDBJ databases">
        <authorList>
            <person name="Varghese N."/>
            <person name="Submissions S."/>
        </authorList>
    </citation>
    <scope>NUCLEOTIDE SEQUENCE [LARGE SCALE GENOMIC DNA]</scope>
    <source>
        <strain evidence="8">DSM 3669</strain>
    </source>
</reference>
<dbReference type="RefSeq" id="WP_092481998.1">
    <property type="nucleotide sequence ID" value="NZ_FOYM01000003.1"/>
</dbReference>
<feature type="domain" description="Heparinase II/III-like C-terminal" evidence="5">
    <location>
        <begin position="602"/>
        <end position="675"/>
    </location>
</feature>
<dbReference type="OrthoDB" id="7335480at2"/>
<dbReference type="GO" id="GO:0016829">
    <property type="term" value="F:lyase activity"/>
    <property type="evidence" value="ECO:0007669"/>
    <property type="project" value="UniProtKB-KW"/>
</dbReference>
<keyword evidence="4" id="KW-0456">Lyase</keyword>
<dbReference type="PANTHER" id="PTHR39210">
    <property type="entry name" value="HEPARIN-SULFATE LYASE"/>
    <property type="match status" value="1"/>
</dbReference>
<sequence length="765" mass="86600">MRLTYYLQRARNLPPHMVIIKAMSKAWKRATLLYRRRRDARHSTYVKNAPFPPGRLNNYFGAVPLGILRSHAGQIAALAGHYLEHRFDLLGSGWVQVKHGMHCRGLEGYRYAMGSPVHPDSYGKWLDGKINRANVAESRRIWRVVDGDYVPIDWHLDFKSGYRWSEDTWYLDIAYGHKPGVDIKVPWELARMQHLPQLAWACAMAKDGQVGFAPARVYAREFRNQVLDFIATNPPRYGVNWCCTMDVAIRITNWLVAYDLFRVQGVEFDAKFMNVFMRSVYEHGRHIATHLEWSPELRGNHYLADIVGLLFAAAYLPRNPETDTWLAFAVQELISEVNLQFYPDGTNFEASTCYHRLAAELVVYATALVLGLPDEKRAALREYNHHLLTVRPGLKPGPVPLYPLPGSNRLAPFPAWYIERLEKMAEFAMHITKPNGHVPQIGDNDSGQLLKLQPVYRKMTVAEARARYANLDGYTDLPGQAVYWDEDHLDHRHLVAAVNGLLGREDLAAFAGDDRLETGLVHHLAGDDRLETGLVHHLAGGTRLASYCLGGELAGAERARIGTRKDWLRLKSRFNSLTGEQQRVVEIPVPGSNLLKDLKLYAYRNFGLYIFRSRRLYLAVRCGPIGQNGNGGHAHNDQLAVELNVDGEDWIADPGTYLYTPLPARRNEYRSAKAHFVPLAKGRREPGRLDRGLFTLGNEAKAKCLYFGGKGFIGMHWGYGDPVYRVVQLMEHGIRIMDYTGEGSFCCSTNTTIPSLSPGYGIRHG</sequence>